<protein>
    <submittedName>
        <fullName evidence="1">Unannotated protein</fullName>
    </submittedName>
</protein>
<accession>A0A6J5YFJ4</accession>
<proteinExistence type="predicted"/>
<evidence type="ECO:0000313" key="1">
    <source>
        <dbReference type="EMBL" id="CAB4324563.1"/>
    </source>
</evidence>
<organism evidence="1">
    <name type="scientific">freshwater metagenome</name>
    <dbReference type="NCBI Taxonomy" id="449393"/>
    <lineage>
        <taxon>unclassified sequences</taxon>
        <taxon>metagenomes</taxon>
        <taxon>ecological metagenomes</taxon>
    </lineage>
</organism>
<name>A0A6J5YFJ4_9ZZZZ</name>
<gene>
    <name evidence="1" type="ORF">UFOPK1392_02338</name>
</gene>
<dbReference type="AlphaFoldDB" id="A0A6J5YFJ4"/>
<sequence>MLRKGQRLRHHVGLIVGQPELLRAHLPLELLEPFEHRRIDERRLVELIVEPVAVGRLPPLDLVSGDRGNREDLEVVGEAIQAPHHRAHAEIEERLDVRLPRVLGHPDPLVAVVLDGGFPIGRQVSDVAPLAAVMPHPLGSLIDHELGEPQPLFAGPTLGLGGADDRTLRAPCRAHGLTNERTSNFNSPAPIDRNSATRCISVGGRHGS</sequence>
<dbReference type="EMBL" id="CAEMXZ010000170">
    <property type="protein sequence ID" value="CAB4324563.1"/>
    <property type="molecule type" value="Genomic_DNA"/>
</dbReference>
<reference evidence="1" key="1">
    <citation type="submission" date="2020-05" db="EMBL/GenBank/DDBJ databases">
        <authorList>
            <person name="Chiriac C."/>
            <person name="Salcher M."/>
            <person name="Ghai R."/>
            <person name="Kavagutti S V."/>
        </authorList>
    </citation>
    <scope>NUCLEOTIDE SEQUENCE</scope>
</reference>